<evidence type="ECO:0000256" key="5">
    <source>
        <dbReference type="ARBA" id="ARBA00022989"/>
    </source>
</evidence>
<dbReference type="InterPro" id="IPR005744">
    <property type="entry name" value="Hy-lIII"/>
</dbReference>
<feature type="transmembrane region" description="Helical" evidence="8">
    <location>
        <begin position="136"/>
        <end position="153"/>
    </location>
</feature>
<feature type="transmembrane region" description="Helical" evidence="8">
    <location>
        <begin position="50"/>
        <end position="73"/>
    </location>
</feature>
<comment type="caution">
    <text evidence="9">The sequence shown here is derived from an EMBL/GenBank/DDBJ whole genome shotgun (WGS) entry which is preliminary data.</text>
</comment>
<dbReference type="Pfam" id="PF03006">
    <property type="entry name" value="HlyIII"/>
    <property type="match status" value="1"/>
</dbReference>
<evidence type="ECO:0000256" key="4">
    <source>
        <dbReference type="ARBA" id="ARBA00022692"/>
    </source>
</evidence>
<gene>
    <name evidence="9" type="ORF">CD30_11640</name>
</gene>
<comment type="subcellular location">
    <subcellularLocation>
        <location evidence="1">Cell membrane</location>
        <topology evidence="1">Multi-pass membrane protein</topology>
    </subcellularLocation>
</comment>
<dbReference type="PANTHER" id="PTHR20855:SF3">
    <property type="entry name" value="LD03007P"/>
    <property type="match status" value="1"/>
</dbReference>
<keyword evidence="7" id="KW-0479">Metal-binding</keyword>
<name>A0A0A3JTY1_9BACL</name>
<evidence type="ECO:0000256" key="1">
    <source>
        <dbReference type="ARBA" id="ARBA00004651"/>
    </source>
</evidence>
<evidence type="ECO:0000256" key="2">
    <source>
        <dbReference type="ARBA" id="ARBA00008488"/>
    </source>
</evidence>
<feature type="binding site" evidence="7">
    <location>
        <position position="71"/>
    </location>
    <ligand>
        <name>Zn(2+)</name>
        <dbReference type="ChEBI" id="CHEBI:29105"/>
    </ligand>
</feature>
<dbReference type="PANTHER" id="PTHR20855">
    <property type="entry name" value="ADIPOR/PROGESTIN RECEPTOR-RELATED"/>
    <property type="match status" value="1"/>
</dbReference>
<keyword evidence="3" id="KW-1003">Cell membrane</keyword>
<dbReference type="OrthoDB" id="9813689at2"/>
<evidence type="ECO:0000313" key="9">
    <source>
        <dbReference type="EMBL" id="KGR90457.1"/>
    </source>
</evidence>
<feature type="transmembrane region" description="Helical" evidence="8">
    <location>
        <begin position="111"/>
        <end position="130"/>
    </location>
</feature>
<dbReference type="EMBL" id="JPVQ01000019">
    <property type="protein sequence ID" value="KGR90457.1"/>
    <property type="molecule type" value="Genomic_DNA"/>
</dbReference>
<dbReference type="GO" id="GO:0005886">
    <property type="term" value="C:plasma membrane"/>
    <property type="evidence" value="ECO:0007669"/>
    <property type="project" value="UniProtKB-SubCell"/>
</dbReference>
<feature type="transmembrane region" description="Helical" evidence="8">
    <location>
        <begin position="85"/>
        <end position="104"/>
    </location>
</feature>
<evidence type="ECO:0000256" key="7">
    <source>
        <dbReference type="PIRSR" id="PIRSR604254-1"/>
    </source>
</evidence>
<feature type="transmembrane region" description="Helical" evidence="8">
    <location>
        <begin position="160"/>
        <end position="181"/>
    </location>
</feature>
<reference evidence="9 10" key="1">
    <citation type="submission" date="2014-02" db="EMBL/GenBank/DDBJ databases">
        <title>Draft genome sequence of Lysinibacillus massiliensis CCUG 49529.</title>
        <authorList>
            <person name="Zhang F."/>
            <person name="Wang G."/>
            <person name="Zhang L."/>
        </authorList>
    </citation>
    <scope>NUCLEOTIDE SEQUENCE [LARGE SCALE GENOMIC DNA]</scope>
    <source>
        <strain evidence="9 10">CCUG 49529</strain>
    </source>
</reference>
<accession>A0A0A3JTY1</accession>
<dbReference type="eggNOG" id="COG1272">
    <property type="taxonomic scope" value="Bacteria"/>
</dbReference>
<keyword evidence="6 8" id="KW-0472">Membrane</keyword>
<dbReference type="Proteomes" id="UP000030595">
    <property type="component" value="Unassembled WGS sequence"/>
</dbReference>
<evidence type="ECO:0000256" key="3">
    <source>
        <dbReference type="ARBA" id="ARBA00022475"/>
    </source>
</evidence>
<feature type="transmembrane region" description="Helical" evidence="8">
    <location>
        <begin position="20"/>
        <end position="38"/>
    </location>
</feature>
<keyword evidence="4 8" id="KW-0812">Transmembrane</keyword>
<evidence type="ECO:0000313" key="10">
    <source>
        <dbReference type="Proteomes" id="UP000030595"/>
    </source>
</evidence>
<dbReference type="GO" id="GO:0140911">
    <property type="term" value="F:pore-forming activity"/>
    <property type="evidence" value="ECO:0007669"/>
    <property type="project" value="InterPro"/>
</dbReference>
<feature type="binding site" evidence="7">
    <location>
        <position position="191"/>
    </location>
    <ligand>
        <name>Zn(2+)</name>
        <dbReference type="ChEBI" id="CHEBI:29105"/>
    </ligand>
</feature>
<evidence type="ECO:0000256" key="8">
    <source>
        <dbReference type="SAM" id="Phobius"/>
    </source>
</evidence>
<feature type="binding site" evidence="7">
    <location>
        <position position="195"/>
    </location>
    <ligand>
        <name>Zn(2+)</name>
        <dbReference type="ChEBI" id="CHEBI:29105"/>
    </ligand>
</feature>
<keyword evidence="5 8" id="KW-1133">Transmembrane helix</keyword>
<proteinExistence type="inferred from homology"/>
<protein>
    <submittedName>
        <fullName evidence="9">Hemolysin D</fullName>
    </submittedName>
</protein>
<dbReference type="RefSeq" id="WP_036176894.1">
    <property type="nucleotide sequence ID" value="NZ_AVCZ01000019.1"/>
</dbReference>
<keyword evidence="7" id="KW-0862">Zinc</keyword>
<dbReference type="InterPro" id="IPR004254">
    <property type="entry name" value="AdipoR/HlyIII-related"/>
</dbReference>
<sequence length="213" mass="23961">MTQAVIVESAYSKKEEFWNAMTHGIGAFLTIPATFLLADKAISNGSKIELISYLIFGISMFLLYLASTLYHSWPTHKYFLKKLDHSSIFLLIAGTYTPVALIAIGGKTGWILFGIEWGLALIGIVLKQFFVHRFHGISLIVYIGMGWLLIFVYQPVIDHFTINGVLTLLAGGLSYTIGTIFYKNKKIPYNHAIWHVFVMGGSLCMFLAIYFFI</sequence>
<dbReference type="AlphaFoldDB" id="A0A0A3JTY1"/>
<evidence type="ECO:0000256" key="6">
    <source>
        <dbReference type="ARBA" id="ARBA00023136"/>
    </source>
</evidence>
<dbReference type="GO" id="GO:0046872">
    <property type="term" value="F:metal ion binding"/>
    <property type="evidence" value="ECO:0007669"/>
    <property type="project" value="UniProtKB-KW"/>
</dbReference>
<organism evidence="9 10">
    <name type="scientific">Ureibacillus massiliensis 4400831 = CIP 108448 = CCUG 49529</name>
    <dbReference type="NCBI Taxonomy" id="1211035"/>
    <lineage>
        <taxon>Bacteria</taxon>
        <taxon>Bacillati</taxon>
        <taxon>Bacillota</taxon>
        <taxon>Bacilli</taxon>
        <taxon>Bacillales</taxon>
        <taxon>Caryophanaceae</taxon>
        <taxon>Ureibacillus</taxon>
    </lineage>
</organism>
<comment type="similarity">
    <text evidence="2">Belongs to the UPF0073 (Hly-III) family.</text>
</comment>
<keyword evidence="10" id="KW-1185">Reference proteome</keyword>
<feature type="transmembrane region" description="Helical" evidence="8">
    <location>
        <begin position="193"/>
        <end position="212"/>
    </location>
</feature>
<dbReference type="NCBIfam" id="TIGR01065">
    <property type="entry name" value="hlyIII"/>
    <property type="match status" value="1"/>
</dbReference>